<evidence type="ECO:0000313" key="2">
    <source>
        <dbReference type="EMBL" id="CRL24326.1"/>
    </source>
</evidence>
<reference evidence="2 3" key="1">
    <citation type="journal article" date="2014" name="Nat. Commun.">
        <title>Multiple recent horizontal transfers of a large genomic region in cheese making fungi.</title>
        <authorList>
            <person name="Cheeseman K."/>
            <person name="Ropars J."/>
            <person name="Renault P."/>
            <person name="Dupont J."/>
            <person name="Gouzy J."/>
            <person name="Branca A."/>
            <person name="Abraham A.L."/>
            <person name="Ceppi M."/>
            <person name="Conseiller E."/>
            <person name="Debuchy R."/>
            <person name="Malagnac F."/>
            <person name="Goarin A."/>
            <person name="Silar P."/>
            <person name="Lacoste S."/>
            <person name="Sallet E."/>
            <person name="Bensimon A."/>
            <person name="Giraud T."/>
            <person name="Brygoo Y."/>
        </authorList>
    </citation>
    <scope>NUCLEOTIDE SEQUENCE [LARGE SCALE GENOMIC DNA]</scope>
    <source>
        <strain evidence="3">FM 013</strain>
    </source>
</reference>
<protein>
    <submittedName>
        <fullName evidence="2">Str. FM013</fullName>
    </submittedName>
</protein>
<feature type="region of interest" description="Disordered" evidence="1">
    <location>
        <begin position="1"/>
        <end position="46"/>
    </location>
</feature>
<dbReference type="EMBL" id="HG793144">
    <property type="protein sequence ID" value="CRL24326.1"/>
    <property type="molecule type" value="Genomic_DNA"/>
</dbReference>
<name>A0A0G4PDD9_PENC3</name>
<gene>
    <name evidence="2" type="ORF">PCAMFM013_S011g000320</name>
</gene>
<sequence>MKNGHVTLGRFPPGLRMELPLRETNVPQEPTGEESRDNPEVPADMPEDAGTVYDILSFHILMYPSRWSNGVPVKWRNGLTLPADMPQDSGAACDVLKFHIPVYSLADRMAGEMTGQMAERLDATYRHAPRFRSSM</sequence>
<organism evidence="2 3">
    <name type="scientific">Penicillium camemberti (strain FM 013)</name>
    <dbReference type="NCBI Taxonomy" id="1429867"/>
    <lineage>
        <taxon>Eukaryota</taxon>
        <taxon>Fungi</taxon>
        <taxon>Dikarya</taxon>
        <taxon>Ascomycota</taxon>
        <taxon>Pezizomycotina</taxon>
        <taxon>Eurotiomycetes</taxon>
        <taxon>Eurotiomycetidae</taxon>
        <taxon>Eurotiales</taxon>
        <taxon>Aspergillaceae</taxon>
        <taxon>Penicillium</taxon>
    </lineage>
</organism>
<dbReference type="Proteomes" id="UP000053732">
    <property type="component" value="Unassembled WGS sequence"/>
</dbReference>
<dbReference type="AlphaFoldDB" id="A0A0G4PDD9"/>
<accession>A0A0G4PDD9</accession>
<proteinExistence type="predicted"/>
<evidence type="ECO:0000313" key="3">
    <source>
        <dbReference type="Proteomes" id="UP000053732"/>
    </source>
</evidence>
<keyword evidence="3" id="KW-1185">Reference proteome</keyword>
<evidence type="ECO:0000256" key="1">
    <source>
        <dbReference type="SAM" id="MobiDB-lite"/>
    </source>
</evidence>